<dbReference type="EC" id="2.1.1.-" evidence="1"/>
<dbReference type="EMBL" id="JAUFQS010000006">
    <property type="protein sequence ID" value="MDN3687611.1"/>
    <property type="molecule type" value="Genomic_DNA"/>
</dbReference>
<reference evidence="2" key="1">
    <citation type="journal article" date="2019" name="Int. J. Syst. Evol. Microbiol.">
        <title>The Global Catalogue of Microorganisms (GCM) 10K type strain sequencing project: providing services to taxonomists for standard genome sequencing and annotation.</title>
        <authorList>
            <consortium name="The Broad Institute Genomics Platform"/>
            <consortium name="The Broad Institute Genome Sequencing Center for Infectious Disease"/>
            <person name="Wu L."/>
            <person name="Ma J."/>
        </authorList>
    </citation>
    <scope>NUCLEOTIDE SEQUENCE [LARGE SCALE GENOMIC DNA]</scope>
    <source>
        <strain evidence="2">CECT 7706</strain>
    </source>
</reference>
<dbReference type="SUPFAM" id="SSF53335">
    <property type="entry name" value="S-adenosyl-L-methionine-dependent methyltransferases"/>
    <property type="match status" value="1"/>
</dbReference>
<accession>A0ABT8C4H2</accession>
<dbReference type="CDD" id="cd02440">
    <property type="entry name" value="AdoMet_MTases"/>
    <property type="match status" value="1"/>
</dbReference>
<dbReference type="GO" id="GO:0032259">
    <property type="term" value="P:methylation"/>
    <property type="evidence" value="ECO:0007669"/>
    <property type="project" value="UniProtKB-KW"/>
</dbReference>
<dbReference type="Gene3D" id="3.40.50.150">
    <property type="entry name" value="Vaccinia Virus protein VP39"/>
    <property type="match status" value="1"/>
</dbReference>
<evidence type="ECO:0000313" key="2">
    <source>
        <dbReference type="Proteomes" id="UP001236663"/>
    </source>
</evidence>
<evidence type="ECO:0000313" key="1">
    <source>
        <dbReference type="EMBL" id="MDN3687611.1"/>
    </source>
</evidence>
<keyword evidence="1" id="KW-0808">Transferase</keyword>
<dbReference type="InterPro" id="IPR029063">
    <property type="entry name" value="SAM-dependent_MTases_sf"/>
</dbReference>
<gene>
    <name evidence="1" type="ORF">QWZ15_07220</name>
</gene>
<dbReference type="Pfam" id="PF13489">
    <property type="entry name" value="Methyltransf_23"/>
    <property type="match status" value="1"/>
</dbReference>
<sequence>MYERLTKCPLCKSGLFINQLVVEDKAISKESFIICACKNCDLWFTNPRPNHENIQNYYESPNYISHQEKTRGITDFLYLIVRKYTLRQKLNWVNSRFPKKGRLLDYGCGIGLFGKTCQSDGWETYGIEPNTNAAQIAESKNKLTLIPNLEALQQQKKFDVITLFHVLEHVHLLNKTVKVLLGKLKKRGLLFIAVPNRDSPDANDFQENWAAWDVPRHLYHFNVKSMNYLANKHECRIVETIPMKFDSFYVSLLSHQYIGSKNKFIKALKSGLSSNRKANNTKKNYSSLLFILKKK</sequence>
<proteinExistence type="predicted"/>
<comment type="caution">
    <text evidence="1">The sequence shown here is derived from an EMBL/GenBank/DDBJ whole genome shotgun (WGS) entry which is preliminary data.</text>
</comment>
<dbReference type="GO" id="GO:0008168">
    <property type="term" value="F:methyltransferase activity"/>
    <property type="evidence" value="ECO:0007669"/>
    <property type="project" value="UniProtKB-KW"/>
</dbReference>
<keyword evidence="2" id="KW-1185">Reference proteome</keyword>
<organism evidence="1 2">
    <name type="scientific">Cyclobacterium jeungdonense</name>
    <dbReference type="NCBI Taxonomy" id="708087"/>
    <lineage>
        <taxon>Bacteria</taxon>
        <taxon>Pseudomonadati</taxon>
        <taxon>Bacteroidota</taxon>
        <taxon>Cytophagia</taxon>
        <taxon>Cytophagales</taxon>
        <taxon>Cyclobacteriaceae</taxon>
        <taxon>Cyclobacterium</taxon>
    </lineage>
</organism>
<keyword evidence="1" id="KW-0489">Methyltransferase</keyword>
<name>A0ABT8C4H2_9BACT</name>
<dbReference type="PANTHER" id="PTHR43861">
    <property type="entry name" value="TRANS-ACONITATE 2-METHYLTRANSFERASE-RELATED"/>
    <property type="match status" value="1"/>
</dbReference>
<dbReference type="Proteomes" id="UP001236663">
    <property type="component" value="Unassembled WGS sequence"/>
</dbReference>
<protein>
    <submittedName>
        <fullName evidence="1">Class I SAM-dependent methyltransferase</fullName>
        <ecNumber evidence="1">2.1.1.-</ecNumber>
    </submittedName>
</protein>